<feature type="domain" description="GINS subunit" evidence="7">
    <location>
        <begin position="64"/>
        <end position="142"/>
    </location>
</feature>
<evidence type="ECO:0000256" key="4">
    <source>
        <dbReference type="ARBA" id="ARBA00022705"/>
    </source>
</evidence>
<dbReference type="Pfam" id="PF05916">
    <property type="entry name" value="Sld5"/>
    <property type="match status" value="1"/>
</dbReference>
<protein>
    <recommendedName>
        <fullName evidence="3 6">DNA replication complex GINS protein SLD5</fullName>
    </recommendedName>
</protein>
<dbReference type="CDD" id="cd11711">
    <property type="entry name" value="GINS_A_Sld5"/>
    <property type="match status" value="1"/>
</dbReference>
<evidence type="ECO:0000259" key="7">
    <source>
        <dbReference type="Pfam" id="PF05916"/>
    </source>
</evidence>
<comment type="similarity">
    <text evidence="2 6">Belongs to the GINS4/SLD5 family.</text>
</comment>
<feature type="domain" description="DNA replication complex GINS protein SLD5 C-terminal" evidence="8">
    <location>
        <begin position="162"/>
        <end position="218"/>
    </location>
</feature>
<gene>
    <name evidence="9" type="ORF">g.5595</name>
</gene>
<comment type="function">
    <text evidence="6">The GINS complex plays an essential role in the initiation of DNA replication.</text>
</comment>
<keyword evidence="5 6" id="KW-0539">Nucleus</keyword>
<evidence type="ECO:0000256" key="3">
    <source>
        <dbReference type="ARBA" id="ARBA00014804"/>
    </source>
</evidence>
<dbReference type="Gene3D" id="3.40.5.60">
    <property type="match status" value="1"/>
</dbReference>
<accession>A0A1B6EQ23</accession>
<dbReference type="InterPro" id="IPR008591">
    <property type="entry name" value="GINS_Sld5"/>
</dbReference>
<evidence type="ECO:0000256" key="1">
    <source>
        <dbReference type="ARBA" id="ARBA00004123"/>
    </source>
</evidence>
<evidence type="ECO:0000256" key="5">
    <source>
        <dbReference type="ARBA" id="ARBA00023242"/>
    </source>
</evidence>
<dbReference type="CDD" id="cd21692">
    <property type="entry name" value="GINS_B_Sld5"/>
    <property type="match status" value="1"/>
</dbReference>
<organism evidence="9">
    <name type="scientific">Cuerna arida</name>
    <dbReference type="NCBI Taxonomy" id="1464854"/>
    <lineage>
        <taxon>Eukaryota</taxon>
        <taxon>Metazoa</taxon>
        <taxon>Ecdysozoa</taxon>
        <taxon>Arthropoda</taxon>
        <taxon>Hexapoda</taxon>
        <taxon>Insecta</taxon>
        <taxon>Pterygota</taxon>
        <taxon>Neoptera</taxon>
        <taxon>Paraneoptera</taxon>
        <taxon>Hemiptera</taxon>
        <taxon>Auchenorrhyncha</taxon>
        <taxon>Membracoidea</taxon>
        <taxon>Cicadellidae</taxon>
        <taxon>Cicadellinae</taxon>
        <taxon>Proconiini</taxon>
        <taxon>Cuerna</taxon>
    </lineage>
</organism>
<dbReference type="GO" id="GO:0000727">
    <property type="term" value="P:double-strand break repair via break-induced replication"/>
    <property type="evidence" value="ECO:0007669"/>
    <property type="project" value="TreeGrafter"/>
</dbReference>
<dbReference type="Gene3D" id="1.20.58.1030">
    <property type="match status" value="1"/>
</dbReference>
<dbReference type="InterPro" id="IPR031633">
    <property type="entry name" value="SLD5_C"/>
</dbReference>
<dbReference type="GO" id="GO:0006261">
    <property type="term" value="P:DNA-templated DNA replication"/>
    <property type="evidence" value="ECO:0007669"/>
    <property type="project" value="InterPro"/>
</dbReference>
<dbReference type="PANTHER" id="PTHR21206:SF0">
    <property type="entry name" value="DNA REPLICATION COMPLEX GINS PROTEIN SLD5"/>
    <property type="match status" value="1"/>
</dbReference>
<comment type="subcellular location">
    <subcellularLocation>
        <location evidence="1 6">Nucleus</location>
    </subcellularLocation>
</comment>
<dbReference type="GO" id="GO:0000811">
    <property type="term" value="C:GINS complex"/>
    <property type="evidence" value="ECO:0007669"/>
    <property type="project" value="UniProtKB-UniRule"/>
</dbReference>
<dbReference type="EMBL" id="GECZ01029740">
    <property type="protein sequence ID" value="JAS40029.1"/>
    <property type="molecule type" value="Transcribed_RNA"/>
</dbReference>
<proteinExistence type="inferred from homology"/>
<evidence type="ECO:0000256" key="6">
    <source>
        <dbReference type="PIRNR" id="PIRNR007764"/>
    </source>
</evidence>
<reference evidence="9" key="1">
    <citation type="submission" date="2015-11" db="EMBL/GenBank/DDBJ databases">
        <title>De novo transcriptome assembly of four potential Pierce s Disease insect vectors from Arizona vineyards.</title>
        <authorList>
            <person name="Tassone E.E."/>
        </authorList>
    </citation>
    <scope>NUCLEOTIDE SEQUENCE</scope>
</reference>
<dbReference type="SUPFAM" id="SSF158573">
    <property type="entry name" value="GINS helical bundle-like"/>
    <property type="match status" value="1"/>
</dbReference>
<evidence type="ECO:0000313" key="9">
    <source>
        <dbReference type="EMBL" id="JAS40029.1"/>
    </source>
</evidence>
<dbReference type="InterPro" id="IPR021151">
    <property type="entry name" value="GINS_A"/>
</dbReference>
<evidence type="ECO:0000259" key="8">
    <source>
        <dbReference type="Pfam" id="PF16922"/>
    </source>
</evidence>
<keyword evidence="4 6" id="KW-0235">DNA replication</keyword>
<dbReference type="InterPro" id="IPR036224">
    <property type="entry name" value="GINS_bundle-like_dom_sf"/>
</dbReference>
<sequence length="218" mass="25346">MMSLMDEFGLDETLSDEEMMTAAGVLKSLEEAWLNEKLSPEILPHKIEQVDCMMEQIHHMEENLKKLDKNDFRVGLHKLELDRIRYLITSYLRTRIDKIETFTLKILEDEHLREPSERYLSQGEIAFAKEYISNMNTHFKSLFAGMPESLQDLHTNQIMIKPNLESHLFVKARGSVQGVIVDDGENREEEVSLDENSQHILPYNAIAQFVKNGRVQLL</sequence>
<dbReference type="AlphaFoldDB" id="A0A1B6EQ23"/>
<evidence type="ECO:0000256" key="2">
    <source>
        <dbReference type="ARBA" id="ARBA00008187"/>
    </source>
</evidence>
<dbReference type="SUPFAM" id="SSF160059">
    <property type="entry name" value="PriA/YqbF domain"/>
    <property type="match status" value="1"/>
</dbReference>
<dbReference type="PIRSF" id="PIRSF007764">
    <property type="entry name" value="Sld5"/>
    <property type="match status" value="1"/>
</dbReference>
<dbReference type="Pfam" id="PF16922">
    <property type="entry name" value="SLD5_C"/>
    <property type="match status" value="1"/>
</dbReference>
<dbReference type="InterPro" id="IPR038749">
    <property type="entry name" value="Sld5_GINS_A"/>
</dbReference>
<name>A0A1B6EQ23_9HEMI</name>
<dbReference type="PANTHER" id="PTHR21206">
    <property type="entry name" value="SLD5 PROTEIN"/>
    <property type="match status" value="1"/>
</dbReference>